<evidence type="ECO:0000313" key="2">
    <source>
        <dbReference type="Proteomes" id="UP000620156"/>
    </source>
</evidence>
<protein>
    <submittedName>
        <fullName evidence="1">Uncharacterized protein</fullName>
    </submittedName>
</protein>
<evidence type="ECO:0000313" key="1">
    <source>
        <dbReference type="EMBL" id="GGQ83573.1"/>
    </source>
</evidence>
<dbReference type="Proteomes" id="UP000620156">
    <property type="component" value="Unassembled WGS sequence"/>
</dbReference>
<dbReference type="AlphaFoldDB" id="A0A918BPE4"/>
<name>A0A918BPE4_9ACTN</name>
<keyword evidence="2" id="KW-1185">Reference proteome</keyword>
<reference evidence="1" key="1">
    <citation type="journal article" date="2014" name="Int. J. Syst. Evol. Microbiol.">
        <title>Complete genome sequence of Corynebacterium casei LMG S-19264T (=DSM 44701T), isolated from a smear-ripened cheese.</title>
        <authorList>
            <consortium name="US DOE Joint Genome Institute (JGI-PGF)"/>
            <person name="Walter F."/>
            <person name="Albersmeier A."/>
            <person name="Kalinowski J."/>
            <person name="Ruckert C."/>
        </authorList>
    </citation>
    <scope>NUCLEOTIDE SEQUENCE</scope>
    <source>
        <strain evidence="1">JCM 3131</strain>
    </source>
</reference>
<reference evidence="1" key="2">
    <citation type="submission" date="2020-09" db="EMBL/GenBank/DDBJ databases">
        <authorList>
            <person name="Sun Q."/>
            <person name="Ohkuma M."/>
        </authorList>
    </citation>
    <scope>NUCLEOTIDE SEQUENCE</scope>
    <source>
        <strain evidence="1">JCM 3131</strain>
    </source>
</reference>
<organism evidence="1 2">
    <name type="scientific">Streptomyces ruber</name>
    <dbReference type="NCBI Taxonomy" id="83378"/>
    <lineage>
        <taxon>Bacteria</taxon>
        <taxon>Bacillati</taxon>
        <taxon>Actinomycetota</taxon>
        <taxon>Actinomycetes</taxon>
        <taxon>Kitasatosporales</taxon>
        <taxon>Streptomycetaceae</taxon>
        <taxon>Streptomyces</taxon>
    </lineage>
</organism>
<dbReference type="EMBL" id="BMQK01000021">
    <property type="protein sequence ID" value="GGQ83573.1"/>
    <property type="molecule type" value="Genomic_DNA"/>
</dbReference>
<proteinExistence type="predicted"/>
<comment type="caution">
    <text evidence="1">The sequence shown here is derived from an EMBL/GenBank/DDBJ whole genome shotgun (WGS) entry which is preliminary data.</text>
</comment>
<accession>A0A918BPE4</accession>
<gene>
    <name evidence="1" type="ORF">GCM10010145_61410</name>
</gene>
<sequence length="104" mass="11361">MPTYEVLPRSTADLDRLTQEQRRLFRRTVAAFVEDPRTGDFRQARGFAEFGNGQPGNPSTNWAVPGVERVGSARLAVRALGRVPVLGDTNSAAVSLTHGLLGRR</sequence>